<comment type="caution">
    <text evidence="14">The sequence shown here is derived from an EMBL/GenBank/DDBJ whole genome shotgun (WGS) entry which is preliminary data.</text>
</comment>
<dbReference type="OrthoDB" id="513492at2"/>
<feature type="domain" description="EamA" evidence="13">
    <location>
        <begin position="29"/>
        <end position="115"/>
    </location>
</feature>
<keyword evidence="5" id="KW-0997">Cell inner membrane</keyword>
<dbReference type="GO" id="GO:0022857">
    <property type="term" value="F:transmembrane transporter activity"/>
    <property type="evidence" value="ECO:0007669"/>
    <property type="project" value="InterPro"/>
</dbReference>
<name>A0A3P3TVN2_9BACL</name>
<accession>A0A3P3TVN2</accession>
<dbReference type="InterPro" id="IPR000620">
    <property type="entry name" value="EamA_dom"/>
</dbReference>
<feature type="transmembrane region" description="Helical" evidence="12">
    <location>
        <begin position="98"/>
        <end position="115"/>
    </location>
</feature>
<evidence type="ECO:0000256" key="9">
    <source>
        <dbReference type="ARBA" id="ARBA00022989"/>
    </source>
</evidence>
<dbReference type="AlphaFoldDB" id="A0A3P3TVN2"/>
<dbReference type="PANTHER" id="PTHR30561:SF9">
    <property type="entry name" value="4-AMINO-4-DEOXY-L-ARABINOSE-PHOSPHOUNDECAPRENOL FLIPPASE SUBUNIT ARNF-RELATED"/>
    <property type="match status" value="1"/>
</dbReference>
<sequence>MLIILLLLAMIFNIVAQITLKHGINLINLNGINLQTITKMLSSPYLWSGAFMYGISFIFYIFALSKGELGRVSPVSQALTTMGIVTVSVLIFHEPLTVYKIVGVLFLIAGTIIIFY</sequence>
<keyword evidence="8" id="KW-0448">Lipopolysaccharide biosynthesis</keyword>
<dbReference type="GO" id="GO:0005886">
    <property type="term" value="C:plasma membrane"/>
    <property type="evidence" value="ECO:0007669"/>
    <property type="project" value="UniProtKB-SubCell"/>
</dbReference>
<evidence type="ECO:0000256" key="3">
    <source>
        <dbReference type="ARBA" id="ARBA00022475"/>
    </source>
</evidence>
<evidence type="ECO:0000256" key="10">
    <source>
        <dbReference type="ARBA" id="ARBA00023098"/>
    </source>
</evidence>
<evidence type="ECO:0000313" key="15">
    <source>
        <dbReference type="Proteomes" id="UP000267017"/>
    </source>
</evidence>
<keyword evidence="10" id="KW-0443">Lipid metabolism</keyword>
<evidence type="ECO:0000256" key="8">
    <source>
        <dbReference type="ARBA" id="ARBA00022985"/>
    </source>
</evidence>
<dbReference type="InterPro" id="IPR037185">
    <property type="entry name" value="EmrE-like"/>
</dbReference>
<dbReference type="Gene3D" id="1.10.3730.20">
    <property type="match status" value="1"/>
</dbReference>
<evidence type="ECO:0000256" key="1">
    <source>
        <dbReference type="ARBA" id="ARBA00004651"/>
    </source>
</evidence>
<keyword evidence="9 12" id="KW-1133">Transmembrane helix</keyword>
<keyword evidence="7 12" id="KW-0812">Transmembrane</keyword>
<evidence type="ECO:0000256" key="4">
    <source>
        <dbReference type="ARBA" id="ARBA00022516"/>
    </source>
</evidence>
<dbReference type="EMBL" id="RRCN01000001">
    <property type="protein sequence ID" value="RRJ62201.1"/>
    <property type="molecule type" value="Genomic_DNA"/>
</dbReference>
<keyword evidence="6" id="KW-0441">Lipid A biosynthesis</keyword>
<feature type="transmembrane region" description="Helical" evidence="12">
    <location>
        <begin position="75"/>
        <end position="92"/>
    </location>
</feature>
<dbReference type="PANTHER" id="PTHR30561">
    <property type="entry name" value="SMR FAMILY PROTON-DEPENDENT DRUG EFFLUX TRANSPORTER SUGE"/>
    <property type="match status" value="1"/>
</dbReference>
<evidence type="ECO:0000313" key="14">
    <source>
        <dbReference type="EMBL" id="RRJ62201.1"/>
    </source>
</evidence>
<dbReference type="Proteomes" id="UP000267017">
    <property type="component" value="Unassembled WGS sequence"/>
</dbReference>
<dbReference type="InterPro" id="IPR000390">
    <property type="entry name" value="Small_drug/metabolite_transptr"/>
</dbReference>
<evidence type="ECO:0000256" key="2">
    <source>
        <dbReference type="ARBA" id="ARBA00007362"/>
    </source>
</evidence>
<proteinExistence type="inferred from homology"/>
<comment type="similarity">
    <text evidence="2">Belongs to the EamA transporter family.</text>
</comment>
<keyword evidence="11 12" id="KW-0472">Membrane</keyword>
<evidence type="ECO:0000256" key="11">
    <source>
        <dbReference type="ARBA" id="ARBA00023136"/>
    </source>
</evidence>
<keyword evidence="15" id="KW-1185">Reference proteome</keyword>
<evidence type="ECO:0000259" key="13">
    <source>
        <dbReference type="Pfam" id="PF00892"/>
    </source>
</evidence>
<comment type="subcellular location">
    <subcellularLocation>
        <location evidence="1">Cell membrane</location>
        <topology evidence="1">Multi-pass membrane protein</topology>
    </subcellularLocation>
</comment>
<keyword evidence="3" id="KW-1003">Cell membrane</keyword>
<gene>
    <name evidence="14" type="ORF">EHV15_03990</name>
</gene>
<evidence type="ECO:0000256" key="7">
    <source>
        <dbReference type="ARBA" id="ARBA00022692"/>
    </source>
</evidence>
<evidence type="ECO:0000256" key="6">
    <source>
        <dbReference type="ARBA" id="ARBA00022556"/>
    </source>
</evidence>
<dbReference type="GO" id="GO:0009103">
    <property type="term" value="P:lipopolysaccharide biosynthetic process"/>
    <property type="evidence" value="ECO:0007669"/>
    <property type="project" value="UniProtKB-KW"/>
</dbReference>
<dbReference type="RefSeq" id="WP_128630095.1">
    <property type="nucleotide sequence ID" value="NZ_RRCN01000001.1"/>
</dbReference>
<evidence type="ECO:0000256" key="12">
    <source>
        <dbReference type="SAM" id="Phobius"/>
    </source>
</evidence>
<dbReference type="Pfam" id="PF00892">
    <property type="entry name" value="EamA"/>
    <property type="match status" value="1"/>
</dbReference>
<feature type="transmembrane region" description="Helical" evidence="12">
    <location>
        <begin position="45"/>
        <end position="63"/>
    </location>
</feature>
<reference evidence="14 15" key="1">
    <citation type="submission" date="2018-11" db="EMBL/GenBank/DDBJ databases">
        <title>Genome sequencing of Paenibacillus sp. KCOM 3021 (= ChDC PVNT-B20).</title>
        <authorList>
            <person name="Kook J.-K."/>
            <person name="Park S.-N."/>
            <person name="Lim Y.K."/>
        </authorList>
    </citation>
    <scope>NUCLEOTIDE SEQUENCE [LARGE SCALE GENOMIC DNA]</scope>
    <source>
        <strain evidence="14 15">KCOM 3021</strain>
    </source>
</reference>
<organism evidence="14 15">
    <name type="scientific">Paenibacillus oralis</name>
    <dbReference type="NCBI Taxonomy" id="2490856"/>
    <lineage>
        <taxon>Bacteria</taxon>
        <taxon>Bacillati</taxon>
        <taxon>Bacillota</taxon>
        <taxon>Bacilli</taxon>
        <taxon>Bacillales</taxon>
        <taxon>Paenibacillaceae</taxon>
        <taxon>Paenibacillus</taxon>
    </lineage>
</organism>
<keyword evidence="4" id="KW-0444">Lipid biosynthesis</keyword>
<dbReference type="SUPFAM" id="SSF103481">
    <property type="entry name" value="Multidrug resistance efflux transporter EmrE"/>
    <property type="match status" value="1"/>
</dbReference>
<protein>
    <recommendedName>
        <fullName evidence="13">EamA domain-containing protein</fullName>
    </recommendedName>
</protein>
<evidence type="ECO:0000256" key="5">
    <source>
        <dbReference type="ARBA" id="ARBA00022519"/>
    </source>
</evidence>